<proteinExistence type="predicted"/>
<evidence type="ECO:0000256" key="1">
    <source>
        <dbReference type="SAM" id="Phobius"/>
    </source>
</evidence>
<organism evidence="2 3">
    <name type="scientific">Ileibacterium valens</name>
    <dbReference type="NCBI Taxonomy" id="1862668"/>
    <lineage>
        <taxon>Bacteria</taxon>
        <taxon>Bacillati</taxon>
        <taxon>Bacillota</taxon>
        <taxon>Erysipelotrichia</taxon>
        <taxon>Erysipelotrichales</taxon>
        <taxon>Erysipelotrichaceae</taxon>
        <taxon>Ileibacterium</taxon>
    </lineage>
</organism>
<keyword evidence="1" id="KW-1133">Transmembrane helix</keyword>
<keyword evidence="1" id="KW-0472">Membrane</keyword>
<dbReference type="EMBL" id="MPJW01000147">
    <property type="protein sequence ID" value="OLU38879.1"/>
    <property type="molecule type" value="Genomic_DNA"/>
</dbReference>
<name>A0A1U7NFB3_9FIRM</name>
<keyword evidence="3" id="KW-1185">Reference proteome</keyword>
<keyword evidence="1" id="KW-0812">Transmembrane</keyword>
<dbReference type="Proteomes" id="UP000186341">
    <property type="component" value="Unassembled WGS sequence"/>
</dbReference>
<gene>
    <name evidence="2" type="ORF">BO222_07655</name>
</gene>
<evidence type="ECO:0000313" key="3">
    <source>
        <dbReference type="Proteomes" id="UP000186341"/>
    </source>
</evidence>
<accession>A0A1U7NFB3</accession>
<protein>
    <submittedName>
        <fullName evidence="2">Uncharacterized protein</fullName>
    </submittedName>
</protein>
<dbReference type="AlphaFoldDB" id="A0A1U7NFB3"/>
<evidence type="ECO:0000313" key="2">
    <source>
        <dbReference type="EMBL" id="OLU38879.1"/>
    </source>
</evidence>
<reference evidence="2 3" key="1">
    <citation type="submission" date="2016-11" db="EMBL/GenBank/DDBJ databases">
        <title>Description of two novel members of the family Erysipelotrichaceae: Ileibacterium lipovorans gen. nov., sp. nov. and Dubosiella newyorkensis, gen. nov., sp. nov.</title>
        <authorList>
            <person name="Cox L.M."/>
            <person name="Sohn J."/>
            <person name="Tyrrell K.L."/>
            <person name="Citron D.M."/>
            <person name="Lawson P.A."/>
            <person name="Patel N.B."/>
            <person name="Iizumi T."/>
            <person name="Perez-Perez G.I."/>
            <person name="Goldstein E.J."/>
            <person name="Blaser M.J."/>
        </authorList>
    </citation>
    <scope>NUCLEOTIDE SEQUENCE [LARGE SCALE GENOMIC DNA]</scope>
    <source>
        <strain evidence="2 3">NYU-BL-A3</strain>
    </source>
</reference>
<comment type="caution">
    <text evidence="2">The sequence shown here is derived from an EMBL/GenBank/DDBJ whole genome shotgun (WGS) entry which is preliminary data.</text>
</comment>
<sequence length="61" mass="7297">MFILSRHSFSSFFLVILSFRSSFFLFILWINCLIQPTKRLQSIHLQGGDFEFREKIIQKLA</sequence>
<feature type="transmembrane region" description="Helical" evidence="1">
    <location>
        <begin position="12"/>
        <end position="34"/>
    </location>
</feature>